<reference evidence="1 2" key="1">
    <citation type="submission" date="2024-03" db="EMBL/GenBank/DDBJ databases">
        <title>Genome-scale model development and genomic sequencing of the oleaginous clade Lipomyces.</title>
        <authorList>
            <consortium name="Lawrence Berkeley National Laboratory"/>
            <person name="Czajka J.J."/>
            <person name="Han Y."/>
            <person name="Kim J."/>
            <person name="Mondo S.J."/>
            <person name="Hofstad B.A."/>
            <person name="Robles A."/>
            <person name="Haridas S."/>
            <person name="Riley R."/>
            <person name="LaButti K."/>
            <person name="Pangilinan J."/>
            <person name="Andreopoulos W."/>
            <person name="Lipzen A."/>
            <person name="Yan J."/>
            <person name="Wang M."/>
            <person name="Ng V."/>
            <person name="Grigoriev I.V."/>
            <person name="Spatafora J.W."/>
            <person name="Magnuson J.K."/>
            <person name="Baker S.E."/>
            <person name="Pomraning K.R."/>
        </authorList>
    </citation>
    <scope>NUCLEOTIDE SEQUENCE [LARGE SCALE GENOMIC DNA]</scope>
    <source>
        <strain evidence="1 2">Phaff 52-87</strain>
    </source>
</reference>
<dbReference type="RefSeq" id="XP_064771102.1">
    <property type="nucleotide sequence ID" value="XM_064911735.1"/>
</dbReference>
<evidence type="ECO:0000313" key="2">
    <source>
        <dbReference type="Proteomes" id="UP001498771"/>
    </source>
</evidence>
<proteinExistence type="predicted"/>
<gene>
    <name evidence="1" type="ORF">BZA70DRAFT_272826</name>
</gene>
<organism evidence="1 2">
    <name type="scientific">Myxozyma melibiosi</name>
    <dbReference type="NCBI Taxonomy" id="54550"/>
    <lineage>
        <taxon>Eukaryota</taxon>
        <taxon>Fungi</taxon>
        <taxon>Dikarya</taxon>
        <taxon>Ascomycota</taxon>
        <taxon>Saccharomycotina</taxon>
        <taxon>Lipomycetes</taxon>
        <taxon>Lipomycetales</taxon>
        <taxon>Lipomycetaceae</taxon>
        <taxon>Myxozyma</taxon>
    </lineage>
</organism>
<dbReference type="GeneID" id="90037247"/>
<dbReference type="EMBL" id="JBBJBU010000001">
    <property type="protein sequence ID" value="KAK7208069.1"/>
    <property type="molecule type" value="Genomic_DNA"/>
</dbReference>
<keyword evidence="2" id="KW-1185">Reference proteome</keyword>
<sequence length="51" mass="5469">MSFYLAIVGTKDNAVYSLDFGTYRQGGDGTSKVHAPTTLREVVGFLLIDSG</sequence>
<name>A0ABR1FDY3_9ASCO</name>
<protein>
    <submittedName>
        <fullName evidence="1">Uncharacterized protein</fullName>
    </submittedName>
</protein>
<evidence type="ECO:0000313" key="1">
    <source>
        <dbReference type="EMBL" id="KAK7208069.1"/>
    </source>
</evidence>
<dbReference type="Proteomes" id="UP001498771">
    <property type="component" value="Unassembled WGS sequence"/>
</dbReference>
<comment type="caution">
    <text evidence="1">The sequence shown here is derived from an EMBL/GenBank/DDBJ whole genome shotgun (WGS) entry which is preliminary data.</text>
</comment>
<accession>A0ABR1FDY3</accession>